<dbReference type="PANTHER" id="PTHR45588">
    <property type="entry name" value="TPR DOMAIN-CONTAINING PROTEIN"/>
    <property type="match status" value="1"/>
</dbReference>
<gene>
    <name evidence="1" type="ORF">RUM4293_03450</name>
</gene>
<dbReference type="EMBL" id="CYPS01000048">
    <property type="protein sequence ID" value="CUH44544.1"/>
    <property type="molecule type" value="Genomic_DNA"/>
</dbReference>
<dbReference type="Gene3D" id="1.25.40.10">
    <property type="entry name" value="Tetratricopeptide repeat domain"/>
    <property type="match status" value="1"/>
</dbReference>
<organism evidence="1 2">
    <name type="scientific">Ruegeria atlantica</name>
    <dbReference type="NCBI Taxonomy" id="81569"/>
    <lineage>
        <taxon>Bacteria</taxon>
        <taxon>Pseudomonadati</taxon>
        <taxon>Pseudomonadota</taxon>
        <taxon>Alphaproteobacteria</taxon>
        <taxon>Rhodobacterales</taxon>
        <taxon>Roseobacteraceae</taxon>
        <taxon>Ruegeria</taxon>
    </lineage>
</organism>
<sequence>MSYFDLGTYSRPGASASNEAQTWFDRGLNWTFGFNHEEAADCFRKAIAADRACAWAYWGLAFSIGPNYNKEWDFFELEERISVLKEAHEALSTAKAQAGIDAVAAAMIEALTARYPTDPEVEDFGPWNDAFADAMRPIYAAHPNELEVATIFAEALMNRTPWGLWDIEKNQPSDGASTEEARNVLETAFSNNAGAWDHPGLLHLYIHLMEMSPWPELALSHGDRLLELVPDSGHLVHMGTHIDVLCGDYQNVIWRNHRAAEVDEAYEAYAGAQNFYTVYRLHNIHFEAYGAMFMGRKSQALAAATRLQEVLPRETVAYLPELFEAFWGMRIHVMVRFGMWQALLDETLPKDQALFCFTTALTLYGRTVALANLGRIDEARAAFAEFRAAQDKVGEDRFMFNNEARDVLKIAAAMAEGELLYKSGEVEKGLLRLEAAIAASDGLVYDEPWGWMQPPRHALAALLMDQGRFAEAEPIYRADLGLDDTLPRPVQHPRNVWSLHGLHECLEARGEEVERRHVAELLDQALARAEVPIRASCYCRGAAAE</sequence>
<evidence type="ECO:0000313" key="2">
    <source>
        <dbReference type="Proteomes" id="UP000050786"/>
    </source>
</evidence>
<accession>A0A0P1EQ09</accession>
<dbReference type="RefSeq" id="WP_058274524.1">
    <property type="nucleotide sequence ID" value="NZ_CYPS01000048.1"/>
</dbReference>
<keyword evidence="2" id="KW-1185">Reference proteome</keyword>
<reference evidence="2" key="1">
    <citation type="submission" date="2015-09" db="EMBL/GenBank/DDBJ databases">
        <authorList>
            <person name="Rodrigo-Torres L."/>
            <person name="Arahal D.R."/>
        </authorList>
    </citation>
    <scope>NUCLEOTIDE SEQUENCE [LARGE SCALE GENOMIC DNA]</scope>
    <source>
        <strain evidence="2">CECT 4293</strain>
    </source>
</reference>
<evidence type="ECO:0000313" key="1">
    <source>
        <dbReference type="EMBL" id="CUH44544.1"/>
    </source>
</evidence>
<dbReference type="PANTHER" id="PTHR45588:SF1">
    <property type="entry name" value="WW DOMAIN-CONTAINING PROTEIN"/>
    <property type="match status" value="1"/>
</dbReference>
<name>A0A0P1EQ09_9RHOB</name>
<protein>
    <submittedName>
        <fullName evidence="1">Tetratricopeptide repeat</fullName>
    </submittedName>
</protein>
<dbReference type="Proteomes" id="UP000050786">
    <property type="component" value="Unassembled WGS sequence"/>
</dbReference>
<dbReference type="InterPro" id="IPR011990">
    <property type="entry name" value="TPR-like_helical_dom_sf"/>
</dbReference>
<dbReference type="SUPFAM" id="SSF48452">
    <property type="entry name" value="TPR-like"/>
    <property type="match status" value="1"/>
</dbReference>
<dbReference type="AlphaFoldDB" id="A0A0P1EQ09"/>
<proteinExistence type="predicted"/>